<dbReference type="AlphaFoldDB" id="A0A1Z5HU85"/>
<evidence type="ECO:0000313" key="1">
    <source>
        <dbReference type="EMBL" id="GAW92885.1"/>
    </source>
</evidence>
<protein>
    <submittedName>
        <fullName evidence="1">Uncharacterized protein</fullName>
    </submittedName>
</protein>
<comment type="caution">
    <text evidence="1">The sequence shown here is derived from an EMBL/GenBank/DDBJ whole genome shotgun (WGS) entry which is preliminary data.</text>
</comment>
<organism evidence="1 2">
    <name type="scientific">Calderihabitans maritimus</name>
    <dbReference type="NCBI Taxonomy" id="1246530"/>
    <lineage>
        <taxon>Bacteria</taxon>
        <taxon>Bacillati</taxon>
        <taxon>Bacillota</taxon>
        <taxon>Clostridia</taxon>
        <taxon>Neomoorellales</taxon>
        <taxon>Calderihabitantaceae</taxon>
        <taxon>Calderihabitans</taxon>
    </lineage>
</organism>
<keyword evidence="2" id="KW-1185">Reference proteome</keyword>
<dbReference type="Proteomes" id="UP000197032">
    <property type="component" value="Unassembled WGS sequence"/>
</dbReference>
<sequence length="38" mass="4493">MTGSLIFLHFCGVIKERINWEKNSSLIQCYREEMGYVP</sequence>
<name>A0A1Z5HU85_9FIRM</name>
<accession>A0A1Z5HU85</accession>
<dbReference type="EMBL" id="BDGJ01000105">
    <property type="protein sequence ID" value="GAW92885.1"/>
    <property type="molecule type" value="Genomic_DNA"/>
</dbReference>
<evidence type="ECO:0000313" key="2">
    <source>
        <dbReference type="Proteomes" id="UP000197032"/>
    </source>
</evidence>
<gene>
    <name evidence="1" type="ORF">KKC1_20320</name>
</gene>
<proteinExistence type="predicted"/>
<reference evidence="2" key="1">
    <citation type="journal article" date="2017" name="Appl. Environ. Microbiol.">
        <title>Genomic analysis of Calderihabitans maritimus KKC1, a thermophilic hydrogenogenic carboxydotrophic bacterium isolated from marine sediment.</title>
        <authorList>
            <person name="Omae K."/>
            <person name="Yoneda Y."/>
            <person name="Fukuyama Y."/>
            <person name="Yoshida T."/>
            <person name="Sako Y."/>
        </authorList>
    </citation>
    <scope>NUCLEOTIDE SEQUENCE [LARGE SCALE GENOMIC DNA]</scope>
    <source>
        <strain evidence="2">KKC1</strain>
    </source>
</reference>